<dbReference type="GO" id="GO:0007076">
    <property type="term" value="P:mitotic chromosome condensation"/>
    <property type="evidence" value="ECO:0007669"/>
    <property type="project" value="TreeGrafter"/>
</dbReference>
<evidence type="ECO:0000313" key="12">
    <source>
        <dbReference type="WBParaSite" id="PTRK_0001570400.1"/>
    </source>
</evidence>
<evidence type="ECO:0000256" key="5">
    <source>
        <dbReference type="ARBA" id="ARBA00023054"/>
    </source>
</evidence>
<dbReference type="Pfam" id="PF02463">
    <property type="entry name" value="SMC_N"/>
    <property type="match status" value="1"/>
</dbReference>
<accession>A0A0N5A260</accession>
<dbReference type="GO" id="GO:0005634">
    <property type="term" value="C:nucleus"/>
    <property type="evidence" value="ECO:0007669"/>
    <property type="project" value="UniProtKB-SubCell"/>
</dbReference>
<dbReference type="InterPro" id="IPR010935">
    <property type="entry name" value="SMC_hinge"/>
</dbReference>
<comment type="similarity">
    <text evidence="2">Belongs to the SMC family. SMC4 subfamily.</text>
</comment>
<protein>
    <recommendedName>
        <fullName evidence="8">Structural maintenance of chromosomes protein</fullName>
    </recommendedName>
</protein>
<evidence type="ECO:0000256" key="9">
    <source>
        <dbReference type="SAM" id="Coils"/>
    </source>
</evidence>
<dbReference type="GO" id="GO:0000796">
    <property type="term" value="C:condensin complex"/>
    <property type="evidence" value="ECO:0007669"/>
    <property type="project" value="TreeGrafter"/>
</dbReference>
<dbReference type="SUPFAM" id="SSF75553">
    <property type="entry name" value="Smc hinge domain"/>
    <property type="match status" value="1"/>
</dbReference>
<feature type="coiled-coil region" evidence="9">
    <location>
        <begin position="802"/>
        <end position="892"/>
    </location>
</feature>
<keyword evidence="11" id="KW-1185">Reference proteome</keyword>
<dbReference type="SUPFAM" id="SSF52540">
    <property type="entry name" value="P-loop containing nucleoside triphosphate hydrolases"/>
    <property type="match status" value="1"/>
</dbReference>
<dbReference type="PANTHER" id="PTHR18937:SF172">
    <property type="entry name" value="STRUCTURAL MAINTENANCE OF CHROMOSOMES PROTEIN"/>
    <property type="match status" value="1"/>
</dbReference>
<dbReference type="InterPro" id="IPR027417">
    <property type="entry name" value="P-loop_NTPase"/>
</dbReference>
<dbReference type="Gene3D" id="3.30.70.1620">
    <property type="match status" value="1"/>
</dbReference>
<evidence type="ECO:0000256" key="2">
    <source>
        <dbReference type="ARBA" id="ARBA00006005"/>
    </source>
</evidence>
<proteinExistence type="inferred from homology"/>
<evidence type="ECO:0000256" key="6">
    <source>
        <dbReference type="ARBA" id="ARBA00023067"/>
    </source>
</evidence>
<dbReference type="PIRSF" id="PIRSF005719">
    <property type="entry name" value="SMC"/>
    <property type="match status" value="1"/>
</dbReference>
<evidence type="ECO:0000259" key="10">
    <source>
        <dbReference type="SMART" id="SM00968"/>
    </source>
</evidence>
<keyword evidence="3" id="KW-0547">Nucleotide-binding</keyword>
<comment type="subcellular location">
    <subcellularLocation>
        <location evidence="1 8">Nucleus</location>
    </subcellularLocation>
</comment>
<evidence type="ECO:0000256" key="8">
    <source>
        <dbReference type="PIRNR" id="PIRNR005719"/>
    </source>
</evidence>
<dbReference type="Proteomes" id="UP000038045">
    <property type="component" value="Unplaced"/>
</dbReference>
<dbReference type="SMART" id="SM00968">
    <property type="entry name" value="SMC_hinge"/>
    <property type="match status" value="1"/>
</dbReference>
<sequence length="1398" mass="163042">MSSIKREYNPKDQIFVEPSSMESESQDCCNKENEENIIDTKMEVDEPCVNGTSLTINNDMDFSETEDDIITLGTIDINEYTSLLNLEIPAKFEPTKYTKNGDERLMIEYIELENFKSYYGVNKLGPYGKNFSCIIGPNGSGKSNIFDCMLFVFDYNVQKFRTKKLSDLIHKSANSQCNYARVSIHFKRIREDKGKTFDVKGSFFCVSRKITIDNKSFFYINSKKVSRDDVKNYLRGHGLGLDHDRFLILQGEVESIALLKPKAEKEDEDCMLGLIDDIIGTGRYKRVLLKLNDGISTLQGKVSFVRAKLKESEKFRDMLRENVESSIEQNRINNCITDLKYILCLIKKHKTTSEISGINEDVREVQEAIKKYESEDLEIEIYIKNFDEERIEIKRKYNEARKKDEVLQNSLLSADFRSQQIKVSLTNIEKKLNEKLTKGAELCQEMEILQEQPQKLMVEKESMDKKLLDILSDEEKLIKEKEKAEVIYEKERKEFSYDYNKKEEDLIDTSNKMNVLKHEKEKLMFELEELTGNKNELEKEVSSIENFIKNLSASNKEDIEKKDQIKNDIFSTENELNDLKERSRLYESKIKENETRIMEDSRKYDLLNYEYNELTGKRDNLPTTEIYKFLLSLKCKGFRGRLGDLASIDNRYDVALSTLGGQSLGMFVVDTIKDAQYLMNELKSQKKGKASFLCIDEMRKNGGGERKVELPDRSVRAFDLLKFSSPEFKYPFYYLFRDSLVVEKLEDIERVKKTLSINVPKIVTLDGSISESSGKITGGGRPLSKLIGSKDYVNKVLDEKKKSVMEVELSNLSKKLAEIKQENRDNLEKKYNVDNNIKKKKIQLDELSSKLTLLTANISNSMKCIEIKQSNLNNLKNQLDNLDIDEEAYDQQLKRIGMINIQIEEMEKILFEKSEIFKFVKNKVDNLYENIVGKIVNELKKCVENKQSCQNSIDQLRKKLCYTSKQYNIKVKENIRNEKEITTLKNEKIDLEDEKEHLVYSLVELNNEKKENTELLKKLNDELNSNVGISEKKVRQIAIKDQIRSLHTSLSELNQRLNILNEKISLYEKKSADLKYTFFNSFNLLPQEFVEFMNDEAYFSERVYKAENEFLKQLNDGMYNRKRTLIEFNLKNIEQEELNNFIGREEEIHDQISSLKSLIKGNFDKDSVINYIKKHNVYLNNLSNFNNVNDVYEKLKSKCEQYTLERIREFNEGFNIIANCVKKVYQKITFGGDAELESCDKFDPYNFGILYQVRPPGKAWKKMRNLSGGEKTLASLSLIFALHEFTPTPLYIMDEIDAALDFRNVGIIGEYIKERTLNAQFIVISLRKEMYELADKCIQIWKIGDKTRTVCSDINQFYKSKCGIVSINDIDQDFAWQRLWKNRYELLKNVLKKESTCT</sequence>
<dbReference type="GO" id="GO:0005524">
    <property type="term" value="F:ATP binding"/>
    <property type="evidence" value="ECO:0007669"/>
    <property type="project" value="UniProtKB-KW"/>
</dbReference>
<evidence type="ECO:0000313" key="11">
    <source>
        <dbReference type="Proteomes" id="UP000038045"/>
    </source>
</evidence>
<evidence type="ECO:0000256" key="4">
    <source>
        <dbReference type="ARBA" id="ARBA00022840"/>
    </source>
</evidence>
<dbReference type="InterPro" id="IPR024704">
    <property type="entry name" value="SMC"/>
</dbReference>
<feature type="coiled-coil region" evidence="9">
    <location>
        <begin position="939"/>
        <end position="1070"/>
    </location>
</feature>
<feature type="domain" description="SMC hinge" evidence="10">
    <location>
        <begin position="636"/>
        <end position="752"/>
    </location>
</feature>
<dbReference type="Pfam" id="PF06470">
    <property type="entry name" value="SMC_hinge"/>
    <property type="match status" value="1"/>
</dbReference>
<dbReference type="PANTHER" id="PTHR18937">
    <property type="entry name" value="STRUCTURAL MAINTENANCE OF CHROMOSOMES SMC FAMILY MEMBER"/>
    <property type="match status" value="1"/>
</dbReference>
<keyword evidence="6" id="KW-0226">DNA condensation</keyword>
<keyword evidence="4" id="KW-0067">ATP-binding</keyword>
<name>A0A0N5A260_PARTI</name>
<organism evidence="11 12">
    <name type="scientific">Parastrongyloides trichosuri</name>
    <name type="common">Possum-specific nematode worm</name>
    <dbReference type="NCBI Taxonomy" id="131310"/>
    <lineage>
        <taxon>Eukaryota</taxon>
        <taxon>Metazoa</taxon>
        <taxon>Ecdysozoa</taxon>
        <taxon>Nematoda</taxon>
        <taxon>Chromadorea</taxon>
        <taxon>Rhabditida</taxon>
        <taxon>Tylenchina</taxon>
        <taxon>Panagrolaimomorpha</taxon>
        <taxon>Strongyloidoidea</taxon>
        <taxon>Strongyloididae</taxon>
        <taxon>Parastrongyloides</taxon>
    </lineage>
</organism>
<evidence type="ECO:0000256" key="7">
    <source>
        <dbReference type="ARBA" id="ARBA00023242"/>
    </source>
</evidence>
<dbReference type="InterPro" id="IPR036277">
    <property type="entry name" value="SMC_hinge_sf"/>
</dbReference>
<reference evidence="12" key="1">
    <citation type="submission" date="2017-02" db="UniProtKB">
        <authorList>
            <consortium name="WormBaseParasite"/>
        </authorList>
    </citation>
    <scope>IDENTIFICATION</scope>
</reference>
<dbReference type="GO" id="GO:0016887">
    <property type="term" value="F:ATP hydrolysis activity"/>
    <property type="evidence" value="ECO:0007669"/>
    <property type="project" value="InterPro"/>
</dbReference>
<dbReference type="InterPro" id="IPR003395">
    <property type="entry name" value="RecF/RecN/SMC_N"/>
</dbReference>
<dbReference type="WBParaSite" id="PTRK_0001570400.1">
    <property type="protein sequence ID" value="PTRK_0001570400.1"/>
    <property type="gene ID" value="PTRK_0001570400"/>
</dbReference>
<feature type="coiled-coil region" evidence="9">
    <location>
        <begin position="355"/>
        <end position="403"/>
    </location>
</feature>
<evidence type="ECO:0000256" key="1">
    <source>
        <dbReference type="ARBA" id="ARBA00004123"/>
    </source>
</evidence>
<keyword evidence="5 9" id="KW-0175">Coiled coil</keyword>
<dbReference type="Gene3D" id="1.20.1060.20">
    <property type="match status" value="1"/>
</dbReference>
<keyword evidence="7 8" id="KW-0539">Nucleus</keyword>
<dbReference type="STRING" id="131310.A0A0N5A260"/>
<feature type="coiled-coil region" evidence="9">
    <location>
        <begin position="474"/>
        <end position="596"/>
    </location>
</feature>
<dbReference type="Gene3D" id="3.40.50.300">
    <property type="entry name" value="P-loop containing nucleotide triphosphate hydrolases"/>
    <property type="match status" value="2"/>
</dbReference>
<evidence type="ECO:0000256" key="3">
    <source>
        <dbReference type="ARBA" id="ARBA00022741"/>
    </source>
</evidence>